<evidence type="ECO:0000256" key="5">
    <source>
        <dbReference type="ARBA" id="ARBA00023136"/>
    </source>
</evidence>
<dbReference type="PANTHER" id="PTHR47755:SF1">
    <property type="entry name" value="CELL DIVISION PROTEIN FTSX"/>
    <property type="match status" value="1"/>
</dbReference>
<sequence length="297" mass="31765">MSFDWRISAADRRLLPEGRLAGPMPWVIAIMVFLTVLATAAGLGLNAAASSLSAELSGRVTVQVIEANPTVREQAAARVAAALGRLSNVRAVKRVDDKEVMALLRPWLGNEAIDPDLPVPALIDADLKRVDDRALAEIDATIRAISPDARADAHARWLSPLARLFTALKWLAVGLVVLMGIATGASVVLAARAALDTHRPTIDVLHLLGATDGQIARLFQRRIALDALFSGMLGFLGGAIVILLLAIRIDAVGADLLGSIRLSRLDWLWLLAVPCAGTLVATFSSRLTVIRALRRRL</sequence>
<evidence type="ECO:0000256" key="2">
    <source>
        <dbReference type="ARBA" id="ARBA00022475"/>
    </source>
</evidence>
<feature type="transmembrane region" description="Helical" evidence="6">
    <location>
        <begin position="227"/>
        <end position="247"/>
    </location>
</feature>
<comment type="caution">
    <text evidence="8">The sequence shown here is derived from an EMBL/GenBank/DDBJ whole genome shotgun (WGS) entry which is preliminary data.</text>
</comment>
<gene>
    <name evidence="8" type="ORF">DI623_05710</name>
</gene>
<dbReference type="Proteomes" id="UP000249066">
    <property type="component" value="Unassembled WGS sequence"/>
</dbReference>
<evidence type="ECO:0000256" key="1">
    <source>
        <dbReference type="ARBA" id="ARBA00004651"/>
    </source>
</evidence>
<keyword evidence="4 6" id="KW-1133">Transmembrane helix</keyword>
<dbReference type="AlphaFoldDB" id="A0A2W5C8W5"/>
<dbReference type="GO" id="GO:0032153">
    <property type="term" value="C:cell division site"/>
    <property type="evidence" value="ECO:0007669"/>
    <property type="project" value="TreeGrafter"/>
</dbReference>
<feature type="domain" description="ABC3 transporter permease C-terminal" evidence="7">
    <location>
        <begin position="175"/>
        <end position="294"/>
    </location>
</feature>
<evidence type="ECO:0000313" key="8">
    <source>
        <dbReference type="EMBL" id="PZO90758.1"/>
    </source>
</evidence>
<comment type="subcellular location">
    <subcellularLocation>
        <location evidence="1">Cell membrane</location>
        <topology evidence="1">Multi-pass membrane protein</topology>
    </subcellularLocation>
</comment>
<name>A0A2W5C8W5_9SPHN</name>
<proteinExistence type="predicted"/>
<keyword evidence="8" id="KW-0131">Cell cycle</keyword>
<dbReference type="InterPro" id="IPR004513">
    <property type="entry name" value="FtsX"/>
</dbReference>
<keyword evidence="3 6" id="KW-0812">Transmembrane</keyword>
<organism evidence="8 9">
    <name type="scientific">Sphingomonas sanxanigenens</name>
    <dbReference type="NCBI Taxonomy" id="397260"/>
    <lineage>
        <taxon>Bacteria</taxon>
        <taxon>Pseudomonadati</taxon>
        <taxon>Pseudomonadota</taxon>
        <taxon>Alphaproteobacteria</taxon>
        <taxon>Sphingomonadales</taxon>
        <taxon>Sphingomonadaceae</taxon>
        <taxon>Sphingomonas</taxon>
    </lineage>
</organism>
<feature type="transmembrane region" description="Helical" evidence="6">
    <location>
        <begin position="267"/>
        <end position="289"/>
    </location>
</feature>
<evidence type="ECO:0000256" key="4">
    <source>
        <dbReference type="ARBA" id="ARBA00022989"/>
    </source>
</evidence>
<feature type="transmembrane region" description="Helical" evidence="6">
    <location>
        <begin position="20"/>
        <end position="43"/>
    </location>
</feature>
<evidence type="ECO:0000256" key="6">
    <source>
        <dbReference type="SAM" id="Phobius"/>
    </source>
</evidence>
<dbReference type="GO" id="GO:0005886">
    <property type="term" value="C:plasma membrane"/>
    <property type="evidence" value="ECO:0007669"/>
    <property type="project" value="UniProtKB-SubCell"/>
</dbReference>
<keyword evidence="2" id="KW-1003">Cell membrane</keyword>
<reference evidence="8 9" key="1">
    <citation type="submission" date="2017-08" db="EMBL/GenBank/DDBJ databases">
        <title>Infants hospitalized years apart are colonized by the same room-sourced microbial strains.</title>
        <authorList>
            <person name="Brooks B."/>
            <person name="Olm M.R."/>
            <person name="Firek B.A."/>
            <person name="Baker R."/>
            <person name="Thomas B.C."/>
            <person name="Morowitz M.J."/>
            <person name="Banfield J.F."/>
        </authorList>
    </citation>
    <scope>NUCLEOTIDE SEQUENCE [LARGE SCALE GENOMIC DNA]</scope>
    <source>
        <strain evidence="8">S2_018_000_R2_101</strain>
    </source>
</reference>
<keyword evidence="5 6" id="KW-0472">Membrane</keyword>
<evidence type="ECO:0000259" key="7">
    <source>
        <dbReference type="Pfam" id="PF02687"/>
    </source>
</evidence>
<feature type="transmembrane region" description="Helical" evidence="6">
    <location>
        <begin position="170"/>
        <end position="191"/>
    </location>
</feature>
<dbReference type="Pfam" id="PF02687">
    <property type="entry name" value="FtsX"/>
    <property type="match status" value="1"/>
</dbReference>
<dbReference type="GO" id="GO:0051301">
    <property type="term" value="P:cell division"/>
    <property type="evidence" value="ECO:0007669"/>
    <property type="project" value="UniProtKB-KW"/>
</dbReference>
<evidence type="ECO:0000256" key="3">
    <source>
        <dbReference type="ARBA" id="ARBA00022692"/>
    </source>
</evidence>
<dbReference type="InterPro" id="IPR003838">
    <property type="entry name" value="ABC3_permease_C"/>
</dbReference>
<dbReference type="EMBL" id="QFNN01000021">
    <property type="protein sequence ID" value="PZO90758.1"/>
    <property type="molecule type" value="Genomic_DNA"/>
</dbReference>
<evidence type="ECO:0000313" key="9">
    <source>
        <dbReference type="Proteomes" id="UP000249066"/>
    </source>
</evidence>
<protein>
    <submittedName>
        <fullName evidence="8">Cell division protein</fullName>
    </submittedName>
</protein>
<dbReference type="PANTHER" id="PTHR47755">
    <property type="entry name" value="CELL DIVISION PROTEIN FTSX"/>
    <property type="match status" value="1"/>
</dbReference>
<accession>A0A2W5C8W5</accession>
<keyword evidence="8" id="KW-0132">Cell division</keyword>